<sequence length="1264" mass="137918">MPSDFISLFNGDLDLNSPSTLYSKESVYDLLPRELQLPASTQQNQEGMSQTSGGEADPLPSAPLASDAKFYSLTMDGPRSTSSSTISSSGSLSDQKPAHNRNVDPEDIRSTRVVPEVIGIEGGSGNCSSAVNGRCNAELGAVRGATSQEAQTHHQMTPSKRRTILNISPPPQDLLDDSRMSCQDEAPLDSELSNSIWMDDSLSNFSVMSTSSYNDNTEVPRKSRKRTPRQRPGPKAAPAANASTDVFDADSANGPHFVLSQLGPDTKTGSKGSSEDPPTPVQKGGILSMQFPQKCEGKELKILAQPETQHRARYLTEGSRGSVKDRTQQGFPTVKLEGVNEPVVLQIFVGNDSGRVKPHGFYQACRVTGRNTTACKEVNIDGTTVIEVVLDQSTSMTLAVDCVGILKLRNADVEARIGVAGSKKKSTRARLVFRVNIPRSDGSVLTLQAPSSPILCSKLNRKQIISRNSSVNPANHLIVKVPPYQNQAITSSVCVGVYVVTNAGRSHDVQPFTYTPDPAVKTEMPSPVTTCSFDEQIKDGALMPPILPLVKREDFTPMEVTSNLQSSGVFKQSVDLCSTQQNSEMTAGQLNNSIAFSSNLANQAGEPDNGKAAAYTNPEPLSTIQKQDIAPSCAFSLSAESLLPQAPQQFLVESRDGLQQDMSVSSSEPVGRLCAEPATQQQQQQQHLPLFPQDEVAQLEEAVRQLKAKGYCSLPLQSDNSIAKQQQQQHIQHQQQIQNQQLHQQQIQQRQIQNQQIQQQQIQQQQIQNQQIQQQQIQQQQIQQQHIQNQQIQQQQIQQQQIQQQQGETAEASQTLVTNQGSLFQSDQQQQQNQSEQQQAALFQQANDLCSMQTSFLQQTPSHSSPSMFHNPTSLAETQDPQGSLYQKASQEQVQAALFQSTMTVLQSQEQQPATTGLFLPQSSLPTQLSTNSSPQQQQQLAFLTALQSSSPEQQPVFQTQAPMSAIQQRSPMEQQQASQHQPLTQPTQQTSLFQTISPHSSPNSLSPGQQQQQAGLLFCTNGLSPQPPASNIMYTNQGQMPPLTSSNLEPQKSQNPSLPFSQASMVTVNQQNGPEPMSLGNPANPQQQVLFQEQQPMQLGGNPNNQQEQPVGLFMPQSNIQSLQGELAAQELAQTAMFASQNGVTSLQTTTSSSVQQPGNLFQNAVNPPSQTQQAGLFLFSIQNECDQLMNTPGNTLTDQIIAISQSGQNQRESDARIQSLLSQSLSQPVTVQSSMSASQNMEKIDDLLVSLQESNSNLTRSF</sequence>
<proteinExistence type="predicted"/>
<feature type="compositionally biased region" description="Low complexity" evidence="7">
    <location>
        <begin position="979"/>
        <end position="989"/>
    </location>
</feature>
<keyword evidence="5" id="KW-0804">Transcription</keyword>
<keyword evidence="10" id="KW-1185">Reference proteome</keyword>
<feature type="compositionally biased region" description="Polar residues" evidence="7">
    <location>
        <begin position="208"/>
        <end position="217"/>
    </location>
</feature>
<evidence type="ECO:0000256" key="3">
    <source>
        <dbReference type="ARBA" id="ARBA00023015"/>
    </source>
</evidence>
<dbReference type="InterPro" id="IPR014756">
    <property type="entry name" value="Ig_E-set"/>
</dbReference>
<evidence type="ECO:0000259" key="8">
    <source>
        <dbReference type="PROSITE" id="PS50254"/>
    </source>
</evidence>
<feature type="compositionally biased region" description="Polar residues" evidence="7">
    <location>
        <begin position="38"/>
        <end position="53"/>
    </location>
</feature>
<feature type="compositionally biased region" description="Polar residues" evidence="7">
    <location>
        <begin position="964"/>
        <end position="978"/>
    </location>
</feature>
<dbReference type="FunFam" id="2.60.40.340:FF:000002">
    <property type="entry name" value="Nuclear factor of activated T-cells 5, tonicity-responsive"/>
    <property type="match status" value="1"/>
</dbReference>
<dbReference type="Gene3D" id="2.60.40.10">
    <property type="entry name" value="Immunoglobulins"/>
    <property type="match status" value="1"/>
</dbReference>
<feature type="region of interest" description="Disordered" evidence="7">
    <location>
        <begin position="208"/>
        <end position="284"/>
    </location>
</feature>
<feature type="region of interest" description="Disordered" evidence="7">
    <location>
        <begin position="855"/>
        <end position="884"/>
    </location>
</feature>
<dbReference type="InterPro" id="IPR008366">
    <property type="entry name" value="NFAT"/>
</dbReference>
<evidence type="ECO:0000256" key="1">
    <source>
        <dbReference type="ARBA" id="ARBA00004123"/>
    </source>
</evidence>
<dbReference type="GeneTree" id="ENSGT00940000155213"/>
<dbReference type="GO" id="GO:0000978">
    <property type="term" value="F:RNA polymerase II cis-regulatory region sequence-specific DNA binding"/>
    <property type="evidence" value="ECO:0007669"/>
    <property type="project" value="InterPro"/>
</dbReference>
<protein>
    <submittedName>
        <fullName evidence="9">Nuclear factor of activated T cells 5b</fullName>
    </submittedName>
</protein>
<evidence type="ECO:0000256" key="4">
    <source>
        <dbReference type="ARBA" id="ARBA00023125"/>
    </source>
</evidence>
<dbReference type="Ensembl" id="ENSOSIT00000009063.1">
    <property type="protein sequence ID" value="ENSOSIP00000008502.1"/>
    <property type="gene ID" value="ENSOSIG00000005461.1"/>
</dbReference>
<dbReference type="GO" id="GO:0033173">
    <property type="term" value="P:calcineurin-NFAT signaling cascade"/>
    <property type="evidence" value="ECO:0007669"/>
    <property type="project" value="TreeGrafter"/>
</dbReference>
<feature type="compositionally biased region" description="Low complexity" evidence="7">
    <location>
        <begin position="80"/>
        <end position="93"/>
    </location>
</feature>
<feature type="region of interest" description="Disordered" evidence="7">
    <location>
        <begin position="1020"/>
        <end position="1058"/>
    </location>
</feature>
<evidence type="ECO:0000256" key="7">
    <source>
        <dbReference type="SAM" id="MobiDB-lite"/>
    </source>
</evidence>
<dbReference type="Pfam" id="PF16179">
    <property type="entry name" value="RHD_dimer"/>
    <property type="match status" value="1"/>
</dbReference>
<dbReference type="InterPro" id="IPR032397">
    <property type="entry name" value="RHD_dimer"/>
</dbReference>
<dbReference type="SUPFAM" id="SSF81296">
    <property type="entry name" value="E set domains"/>
    <property type="match status" value="1"/>
</dbReference>
<feature type="compositionally biased region" description="Polar residues" evidence="7">
    <location>
        <begin position="1033"/>
        <end position="1058"/>
    </location>
</feature>
<dbReference type="GO" id="GO:0005634">
    <property type="term" value="C:nucleus"/>
    <property type="evidence" value="ECO:0007669"/>
    <property type="project" value="UniProtKB-SubCell"/>
</dbReference>
<dbReference type="InterPro" id="IPR013783">
    <property type="entry name" value="Ig-like_fold"/>
</dbReference>
<evidence type="ECO:0000313" key="9">
    <source>
        <dbReference type="Ensembl" id="ENSOSIP00000008502.1"/>
    </source>
</evidence>
<dbReference type="PROSITE" id="PS50254">
    <property type="entry name" value="REL_2"/>
    <property type="match status" value="1"/>
</dbReference>
<dbReference type="AlphaFoldDB" id="A0A8C7X601"/>
<keyword evidence="4" id="KW-0238">DNA-binding</keyword>
<feature type="region of interest" description="Disordered" evidence="7">
    <location>
        <begin position="656"/>
        <end position="684"/>
    </location>
</feature>
<evidence type="ECO:0000256" key="5">
    <source>
        <dbReference type="ARBA" id="ARBA00023163"/>
    </source>
</evidence>
<feature type="domain" description="RHD" evidence="8">
    <location>
        <begin position="282"/>
        <end position="461"/>
    </location>
</feature>
<dbReference type="PANTHER" id="PTHR12533">
    <property type="entry name" value="NFAT"/>
    <property type="match status" value="1"/>
</dbReference>
<dbReference type="GO" id="GO:0007399">
    <property type="term" value="P:nervous system development"/>
    <property type="evidence" value="ECO:0007669"/>
    <property type="project" value="UniProtKB-ARBA"/>
</dbReference>
<dbReference type="SUPFAM" id="SSF49417">
    <property type="entry name" value="p53-like transcription factors"/>
    <property type="match status" value="1"/>
</dbReference>
<organism evidence="9 10">
    <name type="scientific">Oryzias sinensis</name>
    <name type="common">Chinese medaka</name>
    <dbReference type="NCBI Taxonomy" id="183150"/>
    <lineage>
        <taxon>Eukaryota</taxon>
        <taxon>Metazoa</taxon>
        <taxon>Chordata</taxon>
        <taxon>Craniata</taxon>
        <taxon>Vertebrata</taxon>
        <taxon>Euteleostomi</taxon>
        <taxon>Actinopterygii</taxon>
        <taxon>Neopterygii</taxon>
        <taxon>Teleostei</taxon>
        <taxon>Neoteleostei</taxon>
        <taxon>Acanthomorphata</taxon>
        <taxon>Ovalentaria</taxon>
        <taxon>Atherinomorphae</taxon>
        <taxon>Beloniformes</taxon>
        <taxon>Adrianichthyidae</taxon>
        <taxon>Oryziinae</taxon>
        <taxon>Oryzias</taxon>
    </lineage>
</organism>
<dbReference type="Gene3D" id="2.60.40.340">
    <property type="entry name" value="Rel homology domain (RHD), DNA-binding domain"/>
    <property type="match status" value="1"/>
</dbReference>
<reference evidence="9" key="2">
    <citation type="submission" date="2025-09" db="UniProtKB">
        <authorList>
            <consortium name="Ensembl"/>
        </authorList>
    </citation>
    <scope>IDENTIFICATION</scope>
</reference>
<dbReference type="GO" id="GO:0000981">
    <property type="term" value="F:DNA-binding transcription factor activity, RNA polymerase II-specific"/>
    <property type="evidence" value="ECO:0007669"/>
    <property type="project" value="TreeGrafter"/>
</dbReference>
<feature type="compositionally biased region" description="Low complexity" evidence="7">
    <location>
        <begin position="926"/>
        <end position="937"/>
    </location>
</feature>
<dbReference type="InterPro" id="IPR008967">
    <property type="entry name" value="p53-like_TF_DNA-bd_sf"/>
</dbReference>
<evidence type="ECO:0000256" key="6">
    <source>
        <dbReference type="ARBA" id="ARBA00023242"/>
    </source>
</evidence>
<feature type="region of interest" description="Disordered" evidence="7">
    <location>
        <begin position="146"/>
        <end position="166"/>
    </location>
</feature>
<dbReference type="InterPro" id="IPR015646">
    <property type="entry name" value="NFAT5_RHD_DNA-bd"/>
</dbReference>
<feature type="compositionally biased region" description="Polar residues" evidence="7">
    <location>
        <begin position="146"/>
        <end position="158"/>
    </location>
</feature>
<feature type="compositionally biased region" description="Basic and acidic residues" evidence="7">
    <location>
        <begin position="101"/>
        <end position="110"/>
    </location>
</feature>
<feature type="region of interest" description="Disordered" evidence="7">
    <location>
        <begin position="964"/>
        <end position="989"/>
    </location>
</feature>
<feature type="region of interest" description="Disordered" evidence="7">
    <location>
        <begin position="38"/>
        <end position="110"/>
    </location>
</feature>
<name>A0A8C7X601_9TELE</name>
<dbReference type="GO" id="GO:0005667">
    <property type="term" value="C:transcription regulator complex"/>
    <property type="evidence" value="ECO:0007669"/>
    <property type="project" value="TreeGrafter"/>
</dbReference>
<feature type="region of interest" description="Disordered" evidence="7">
    <location>
        <begin position="918"/>
        <end position="937"/>
    </location>
</feature>
<dbReference type="InterPro" id="IPR037059">
    <property type="entry name" value="RHD_DNA_bind_dom_sf"/>
</dbReference>
<keyword evidence="3" id="KW-0805">Transcription regulation</keyword>
<accession>A0A8C7X601</accession>
<keyword evidence="6" id="KW-0539">Nucleus</keyword>
<reference evidence="9" key="1">
    <citation type="submission" date="2025-08" db="UniProtKB">
        <authorList>
            <consortium name="Ensembl"/>
        </authorList>
    </citation>
    <scope>IDENTIFICATION</scope>
</reference>
<dbReference type="PANTHER" id="PTHR12533:SF10">
    <property type="entry name" value="NUCLEAR FACTOR OF ACTIVATED T-CELLS 5"/>
    <property type="match status" value="1"/>
</dbReference>
<dbReference type="CDD" id="cd07882">
    <property type="entry name" value="RHD-n_TonEBP"/>
    <property type="match status" value="1"/>
</dbReference>
<dbReference type="Pfam" id="PF00554">
    <property type="entry name" value="RHD_DNA_bind"/>
    <property type="match status" value="1"/>
</dbReference>
<keyword evidence="2" id="KW-0597">Phosphoprotein</keyword>
<dbReference type="InterPro" id="IPR011539">
    <property type="entry name" value="RHD_DNA_bind_dom"/>
</dbReference>
<dbReference type="Proteomes" id="UP000694383">
    <property type="component" value="Unplaced"/>
</dbReference>
<evidence type="ECO:0000256" key="2">
    <source>
        <dbReference type="ARBA" id="ARBA00022553"/>
    </source>
</evidence>
<comment type="subcellular location">
    <subcellularLocation>
        <location evidence="1">Nucleus</location>
    </subcellularLocation>
</comment>
<evidence type="ECO:0000313" key="10">
    <source>
        <dbReference type="Proteomes" id="UP000694383"/>
    </source>
</evidence>